<feature type="chain" id="PRO_5020615098" evidence="1">
    <location>
        <begin position="23"/>
        <end position="202"/>
    </location>
</feature>
<accession>A0A4R6XE28</accession>
<dbReference type="PANTHER" id="PTHR36920">
    <property type="match status" value="1"/>
</dbReference>
<organism evidence="2 3">
    <name type="scientific">Marinomonas communis</name>
    <dbReference type="NCBI Taxonomy" id="28254"/>
    <lineage>
        <taxon>Bacteria</taxon>
        <taxon>Pseudomonadati</taxon>
        <taxon>Pseudomonadota</taxon>
        <taxon>Gammaproteobacteria</taxon>
        <taxon>Oceanospirillales</taxon>
        <taxon>Oceanospirillaceae</taxon>
        <taxon>Marinomonas</taxon>
    </lineage>
</organism>
<gene>
    <name evidence="2" type="ORF">C8D85_1243</name>
</gene>
<dbReference type="InterPro" id="IPR005618">
    <property type="entry name" value="OMPW"/>
</dbReference>
<evidence type="ECO:0000313" key="3">
    <source>
        <dbReference type="Proteomes" id="UP000295729"/>
    </source>
</evidence>
<dbReference type="PANTHER" id="PTHR36920:SF1">
    <property type="entry name" value="OUTER MEMBRANE PROTEIN W"/>
    <property type="match status" value="1"/>
</dbReference>
<name>A0A4R6XE28_9GAMM</name>
<dbReference type="AlphaFoldDB" id="A0A4R6XE28"/>
<dbReference type="OrthoDB" id="9807574at2"/>
<sequence length="202" mass="21350">MKSVTKFALLSAALVSAPLAMAHEAGDMFIRGGLVNVVPNESSTGLDLGVESNVQIGLTATYMYSDNVGIELLAATPFTHDVTLAGAGKIGEVSHLPPSLMAQYYFGQADSAVRPYVGAGLNYTVFFDEKTEGAIAGTKLDLDNSFGLAVQAGVDYSLSENLFLNASIWYMDINTDVKLNGVKSAELDIDPVAFMASVGYTF</sequence>
<dbReference type="SUPFAM" id="SSF56925">
    <property type="entry name" value="OMPA-like"/>
    <property type="match status" value="1"/>
</dbReference>
<dbReference type="EMBL" id="SNZA01000001">
    <property type="protein sequence ID" value="TDR15864.1"/>
    <property type="molecule type" value="Genomic_DNA"/>
</dbReference>
<dbReference type="GO" id="GO:0055085">
    <property type="term" value="P:transmembrane transport"/>
    <property type="evidence" value="ECO:0007669"/>
    <property type="project" value="TreeGrafter"/>
</dbReference>
<dbReference type="InterPro" id="IPR011250">
    <property type="entry name" value="OMP/PagP_B-barrel"/>
</dbReference>
<reference evidence="2 3" key="1">
    <citation type="submission" date="2019-03" db="EMBL/GenBank/DDBJ databases">
        <title>Genomic Encyclopedia of Type Strains, Phase IV (KMG-IV): sequencing the most valuable type-strain genomes for metagenomic binning, comparative biology and taxonomic classification.</title>
        <authorList>
            <person name="Goeker M."/>
        </authorList>
    </citation>
    <scope>NUCLEOTIDE SEQUENCE [LARGE SCALE GENOMIC DNA]</scope>
    <source>
        <strain evidence="2 3">DSM 5604</strain>
    </source>
</reference>
<evidence type="ECO:0000313" key="2">
    <source>
        <dbReference type="EMBL" id="TDR15864.1"/>
    </source>
</evidence>
<evidence type="ECO:0000256" key="1">
    <source>
        <dbReference type="SAM" id="SignalP"/>
    </source>
</evidence>
<protein>
    <submittedName>
        <fullName evidence="2">Outer membrane protein</fullName>
    </submittedName>
</protein>
<keyword evidence="3" id="KW-1185">Reference proteome</keyword>
<dbReference type="RefSeq" id="WP_133560629.1">
    <property type="nucleotide sequence ID" value="NZ_SNZA01000001.1"/>
</dbReference>
<dbReference type="Proteomes" id="UP000295729">
    <property type="component" value="Unassembled WGS sequence"/>
</dbReference>
<keyword evidence="1" id="KW-0732">Signal</keyword>
<comment type="caution">
    <text evidence="2">The sequence shown here is derived from an EMBL/GenBank/DDBJ whole genome shotgun (WGS) entry which is preliminary data.</text>
</comment>
<feature type="signal peptide" evidence="1">
    <location>
        <begin position="1"/>
        <end position="22"/>
    </location>
</feature>
<proteinExistence type="predicted"/>
<dbReference type="GO" id="GO:0019867">
    <property type="term" value="C:outer membrane"/>
    <property type="evidence" value="ECO:0007669"/>
    <property type="project" value="InterPro"/>
</dbReference>
<dbReference type="Gene3D" id="2.40.160.20">
    <property type="match status" value="1"/>
</dbReference>
<dbReference type="Pfam" id="PF03922">
    <property type="entry name" value="OmpW"/>
    <property type="match status" value="1"/>
</dbReference>